<sequence>MTGAVFQTYNHSRPPRAPDAGTASETVVAGPSGQAGPASAAAQTQTQLELQPMMTPAVWSGETSAGDGGGAVDEQTAAPRRPPPPPPLQQPLSNDLVMERALPRASHRYGLTQAIARSVTMSLALAGMASALYLVARWREKRGVAGVAIGANAVAIIIDSFMLVDLINTNLPRVSPYAIGGLDFVMMAAALTAGMFVGLSDRGYEDDPSPWRHVMMVTAGLTWATACVRLVYVVWSVFDCRRVRKTREDMQRNYV</sequence>
<dbReference type="OrthoDB" id="4869787at2759"/>
<gene>
    <name evidence="3" type="ORF">IF1G_08957</name>
</gene>
<evidence type="ECO:0000256" key="2">
    <source>
        <dbReference type="SAM" id="Phobius"/>
    </source>
</evidence>
<dbReference type="AlphaFoldDB" id="A0A545VRG1"/>
<keyword evidence="4" id="KW-1185">Reference proteome</keyword>
<feature type="compositionally biased region" description="Pro residues" evidence="1">
    <location>
        <begin position="80"/>
        <end position="89"/>
    </location>
</feature>
<evidence type="ECO:0000256" key="1">
    <source>
        <dbReference type="SAM" id="MobiDB-lite"/>
    </source>
</evidence>
<feature type="compositionally biased region" description="Polar residues" evidence="1">
    <location>
        <begin position="1"/>
        <end position="11"/>
    </location>
</feature>
<feature type="region of interest" description="Disordered" evidence="1">
    <location>
        <begin position="1"/>
        <end position="45"/>
    </location>
</feature>
<organism evidence="3 4">
    <name type="scientific">Cordyceps javanica</name>
    <dbReference type="NCBI Taxonomy" id="43265"/>
    <lineage>
        <taxon>Eukaryota</taxon>
        <taxon>Fungi</taxon>
        <taxon>Dikarya</taxon>
        <taxon>Ascomycota</taxon>
        <taxon>Pezizomycotina</taxon>
        <taxon>Sordariomycetes</taxon>
        <taxon>Hypocreomycetidae</taxon>
        <taxon>Hypocreales</taxon>
        <taxon>Cordycipitaceae</taxon>
        <taxon>Cordyceps</taxon>
    </lineage>
</organism>
<dbReference type="Proteomes" id="UP000315783">
    <property type="component" value="Unassembled WGS sequence"/>
</dbReference>
<evidence type="ECO:0000313" key="4">
    <source>
        <dbReference type="Proteomes" id="UP000315783"/>
    </source>
</evidence>
<name>A0A545VRG1_9HYPO</name>
<reference evidence="3 4" key="1">
    <citation type="journal article" date="2019" name="Appl. Microbiol. Biotechnol.">
        <title>Genome sequence of Isaria javanica and comparative genome analysis insights into family S53 peptidase evolution in fungal entomopathogens.</title>
        <authorList>
            <person name="Lin R."/>
            <person name="Zhang X."/>
            <person name="Xin B."/>
            <person name="Zou M."/>
            <person name="Gao Y."/>
            <person name="Qin F."/>
            <person name="Hu Q."/>
            <person name="Xie B."/>
            <person name="Cheng X."/>
        </authorList>
    </citation>
    <scope>NUCLEOTIDE SEQUENCE [LARGE SCALE GENOMIC DNA]</scope>
    <source>
        <strain evidence="3 4">IJ1G</strain>
    </source>
</reference>
<feature type="transmembrane region" description="Helical" evidence="2">
    <location>
        <begin position="217"/>
        <end position="238"/>
    </location>
</feature>
<comment type="caution">
    <text evidence="3">The sequence shown here is derived from an EMBL/GenBank/DDBJ whole genome shotgun (WGS) entry which is preliminary data.</text>
</comment>
<feature type="transmembrane region" description="Helical" evidence="2">
    <location>
        <begin position="176"/>
        <end position="197"/>
    </location>
</feature>
<feature type="region of interest" description="Disordered" evidence="1">
    <location>
        <begin position="58"/>
        <end position="92"/>
    </location>
</feature>
<keyword evidence="2" id="KW-0472">Membrane</keyword>
<evidence type="ECO:0000313" key="3">
    <source>
        <dbReference type="EMBL" id="TQV92439.1"/>
    </source>
</evidence>
<feature type="transmembrane region" description="Helical" evidence="2">
    <location>
        <begin position="114"/>
        <end position="136"/>
    </location>
</feature>
<accession>A0A545VRG1</accession>
<feature type="transmembrane region" description="Helical" evidence="2">
    <location>
        <begin position="142"/>
        <end position="164"/>
    </location>
</feature>
<keyword evidence="2" id="KW-1133">Transmembrane helix</keyword>
<protein>
    <submittedName>
        <fullName evidence="3">Uncharacterized protein</fullName>
    </submittedName>
</protein>
<feature type="compositionally biased region" description="Low complexity" evidence="1">
    <location>
        <begin position="29"/>
        <end position="45"/>
    </location>
</feature>
<dbReference type="EMBL" id="SPUK01000015">
    <property type="protein sequence ID" value="TQV92439.1"/>
    <property type="molecule type" value="Genomic_DNA"/>
</dbReference>
<proteinExistence type="predicted"/>
<keyword evidence="2" id="KW-0812">Transmembrane</keyword>